<evidence type="ECO:0000259" key="6">
    <source>
        <dbReference type="Pfam" id="PF00082"/>
    </source>
</evidence>
<reference evidence="7" key="1">
    <citation type="submission" date="2023-06" db="EMBL/GenBank/DDBJ databases">
        <title>Genome-scale phylogeny and comparative genomics of the fungal order Sordariales.</title>
        <authorList>
            <consortium name="Lawrence Berkeley National Laboratory"/>
            <person name="Hensen N."/>
            <person name="Bonometti L."/>
            <person name="Westerberg I."/>
            <person name="Brannstrom I.O."/>
            <person name="Guillou S."/>
            <person name="Cros-Aarteil S."/>
            <person name="Calhoun S."/>
            <person name="Haridas S."/>
            <person name="Kuo A."/>
            <person name="Mondo S."/>
            <person name="Pangilinan J."/>
            <person name="Riley R."/>
            <person name="LaButti K."/>
            <person name="Andreopoulos B."/>
            <person name="Lipzen A."/>
            <person name="Chen C."/>
            <person name="Yanf M."/>
            <person name="Daum C."/>
            <person name="Ng V."/>
            <person name="Clum A."/>
            <person name="Steindorff A."/>
            <person name="Ohm R."/>
            <person name="Martin F."/>
            <person name="Silar P."/>
            <person name="Natvig D."/>
            <person name="Lalanne C."/>
            <person name="Gautier V."/>
            <person name="Ament-velasquez S.L."/>
            <person name="Kruys A."/>
            <person name="Hutchinson M.I."/>
            <person name="Powell A.J."/>
            <person name="Barry K."/>
            <person name="Miller A.N."/>
            <person name="Grigoriev I.V."/>
            <person name="Debuchy R."/>
            <person name="Gladieux P."/>
            <person name="Thoren M.H."/>
            <person name="Johannesson H."/>
        </authorList>
    </citation>
    <scope>NUCLEOTIDE SEQUENCE</scope>
    <source>
        <strain evidence="7">SMH3187-1</strain>
    </source>
</reference>
<comment type="caution">
    <text evidence="7">The sequence shown here is derived from an EMBL/GenBank/DDBJ whole genome shotgun (WGS) entry which is preliminary data.</text>
</comment>
<dbReference type="GO" id="GO:0006508">
    <property type="term" value="P:proteolysis"/>
    <property type="evidence" value="ECO:0007669"/>
    <property type="project" value="UniProtKB-KW"/>
</dbReference>
<dbReference type="EMBL" id="JAUKUD010000004">
    <property type="protein sequence ID" value="KAK0746874.1"/>
    <property type="molecule type" value="Genomic_DNA"/>
</dbReference>
<dbReference type="InterPro" id="IPR022398">
    <property type="entry name" value="Peptidase_S8_His-AS"/>
</dbReference>
<evidence type="ECO:0000256" key="1">
    <source>
        <dbReference type="ARBA" id="ARBA00011073"/>
    </source>
</evidence>
<keyword evidence="4 5" id="KW-0720">Serine protease</keyword>
<evidence type="ECO:0000256" key="2">
    <source>
        <dbReference type="ARBA" id="ARBA00022670"/>
    </source>
</evidence>
<keyword evidence="8" id="KW-1185">Reference proteome</keyword>
<accession>A0AA40EWX8</accession>
<evidence type="ECO:0000313" key="7">
    <source>
        <dbReference type="EMBL" id="KAK0746874.1"/>
    </source>
</evidence>
<evidence type="ECO:0000256" key="4">
    <source>
        <dbReference type="ARBA" id="ARBA00022825"/>
    </source>
</evidence>
<dbReference type="PROSITE" id="PS00138">
    <property type="entry name" value="SUBTILASE_SER"/>
    <property type="match status" value="1"/>
</dbReference>
<dbReference type="AlphaFoldDB" id="A0AA40EWX8"/>
<dbReference type="InterPro" id="IPR051048">
    <property type="entry name" value="Peptidase_S8/S53_subtilisin"/>
</dbReference>
<dbReference type="CDD" id="cd04842">
    <property type="entry name" value="Peptidases_S8_Kp43_protease"/>
    <property type="match status" value="1"/>
</dbReference>
<dbReference type="InterPro" id="IPR034058">
    <property type="entry name" value="TagA/B/C/D_pept_dom"/>
</dbReference>
<proteinExistence type="inferred from homology"/>
<organism evidence="7 8">
    <name type="scientific">Schizothecium vesticola</name>
    <dbReference type="NCBI Taxonomy" id="314040"/>
    <lineage>
        <taxon>Eukaryota</taxon>
        <taxon>Fungi</taxon>
        <taxon>Dikarya</taxon>
        <taxon>Ascomycota</taxon>
        <taxon>Pezizomycotina</taxon>
        <taxon>Sordariomycetes</taxon>
        <taxon>Sordariomycetidae</taxon>
        <taxon>Sordariales</taxon>
        <taxon>Schizotheciaceae</taxon>
        <taxon>Schizothecium</taxon>
    </lineage>
</organism>
<comment type="similarity">
    <text evidence="1 5">Belongs to the peptidase S8 family.</text>
</comment>
<dbReference type="SUPFAM" id="SSF52743">
    <property type="entry name" value="Subtilisin-like"/>
    <property type="match status" value="1"/>
</dbReference>
<dbReference type="PROSITE" id="PS00137">
    <property type="entry name" value="SUBTILASE_HIS"/>
    <property type="match status" value="1"/>
</dbReference>
<gene>
    <name evidence="7" type="ORF">B0T18DRAFT_324278</name>
</gene>
<sequence>METIEINGNAWSAAQTASDGLYDTPEVPTVAESNYIVLQTTGPPGAEEQDQLEEDQVEILQFLGNNVYLCGFKPTDPKDLESVIERRSFVVDAKIFHPNCVAEPALKEGSPEDKLDVQICLHADIPEDKLDEVRDKIASAIHVPRDSVEITDDGVTKISIQRDQLKPLALVDEVFAINEYELPVLYNDVACDIIKARNHMQATGASTTTLDGSGQNVFVCDTGFDTGNTSPASHHPAFEKRVKGLFPLGRPTTGLSDDIDGHGTHVAGSVLGKLMHNTRGMIEAPASGAHLYLQSVHDGTFVEGPPGNWNASLNGLIRFPAGPKLFQPALDQEAYIHTNSWGGGRGYHAQDTGSIDDFAWRNPSLTVLFAAGNSGRGVNNNRVHLASTVGAQASAKNCITVGASESSKHKLVPGSNRFASPNDLPPWTSCGPPLPGRHIKPDIVAPGTAILSAKSSVLDPNFRSDPDLDGLDDRWQFMQGTSMATPLVAGCCAVLRGALLDANPDTTMPPSSALIKALLVNGADPLSNFSFSVSGFGRVNMANTLTHLGQPPLASPPLAGFGERSGADALRLSRGGNKADEFTFSVAVPEDRSGSTLSVTIAWIDIMGARLQNQLQLSVLRPGEPARTWDLDEFPNNVQRITWKNAPAGTYQVLVKAIQLLRREAAQPFAYAWRIF</sequence>
<evidence type="ECO:0000256" key="5">
    <source>
        <dbReference type="PROSITE-ProRule" id="PRU01240"/>
    </source>
</evidence>
<feature type="active site" description="Charge relay system" evidence="5">
    <location>
        <position position="262"/>
    </location>
</feature>
<dbReference type="PRINTS" id="PR00723">
    <property type="entry name" value="SUBTILISIN"/>
</dbReference>
<dbReference type="Proteomes" id="UP001172155">
    <property type="component" value="Unassembled WGS sequence"/>
</dbReference>
<dbReference type="SUPFAM" id="SSF49785">
    <property type="entry name" value="Galactose-binding domain-like"/>
    <property type="match status" value="1"/>
</dbReference>
<dbReference type="Gene3D" id="3.40.50.200">
    <property type="entry name" value="Peptidase S8/S53 domain"/>
    <property type="match status" value="1"/>
</dbReference>
<feature type="active site" description="Charge relay system" evidence="5">
    <location>
        <position position="221"/>
    </location>
</feature>
<keyword evidence="3 5" id="KW-0378">Hydrolase</keyword>
<feature type="active site" description="Charge relay system" evidence="5">
    <location>
        <position position="482"/>
    </location>
</feature>
<dbReference type="Pfam" id="PF00082">
    <property type="entry name" value="Peptidase_S8"/>
    <property type="match status" value="1"/>
</dbReference>
<keyword evidence="2 5" id="KW-0645">Protease</keyword>
<name>A0AA40EWX8_9PEZI</name>
<dbReference type="GO" id="GO:0004252">
    <property type="term" value="F:serine-type endopeptidase activity"/>
    <property type="evidence" value="ECO:0007669"/>
    <property type="project" value="UniProtKB-UniRule"/>
</dbReference>
<dbReference type="PANTHER" id="PTHR43399:SF4">
    <property type="entry name" value="CELL WALL-ASSOCIATED PROTEASE"/>
    <property type="match status" value="1"/>
</dbReference>
<dbReference type="InterPro" id="IPR000209">
    <property type="entry name" value="Peptidase_S8/S53_dom"/>
</dbReference>
<evidence type="ECO:0000256" key="3">
    <source>
        <dbReference type="ARBA" id="ARBA00022801"/>
    </source>
</evidence>
<dbReference type="PANTHER" id="PTHR43399">
    <property type="entry name" value="SUBTILISIN-RELATED"/>
    <property type="match status" value="1"/>
</dbReference>
<dbReference type="InterPro" id="IPR036852">
    <property type="entry name" value="Peptidase_S8/S53_dom_sf"/>
</dbReference>
<dbReference type="Gene3D" id="2.60.120.380">
    <property type="match status" value="1"/>
</dbReference>
<feature type="domain" description="Peptidase S8/S53" evidence="6">
    <location>
        <begin position="212"/>
        <end position="526"/>
    </location>
</feature>
<dbReference type="InterPro" id="IPR008979">
    <property type="entry name" value="Galactose-bd-like_sf"/>
</dbReference>
<dbReference type="InterPro" id="IPR023828">
    <property type="entry name" value="Peptidase_S8_Ser-AS"/>
</dbReference>
<dbReference type="InterPro" id="IPR015500">
    <property type="entry name" value="Peptidase_S8_subtilisin-rel"/>
</dbReference>
<protein>
    <submittedName>
        <fullName evidence="7">Peptidase S8/S53 domain-containing protein</fullName>
    </submittedName>
</protein>
<dbReference type="PROSITE" id="PS51892">
    <property type="entry name" value="SUBTILASE"/>
    <property type="match status" value="1"/>
</dbReference>
<evidence type="ECO:0000313" key="8">
    <source>
        <dbReference type="Proteomes" id="UP001172155"/>
    </source>
</evidence>